<dbReference type="Pfam" id="PF07670">
    <property type="entry name" value="Gate"/>
    <property type="match status" value="2"/>
</dbReference>
<feature type="transmembrane region" description="Helical" evidence="16">
    <location>
        <begin position="462"/>
        <end position="482"/>
    </location>
</feature>
<comment type="caution">
    <text evidence="19">The sequence shown here is derived from an EMBL/GenBank/DDBJ whole genome shotgun (WGS) entry which is preliminary data.</text>
</comment>
<evidence type="ECO:0000256" key="12">
    <source>
        <dbReference type="ARBA" id="ARBA00023136"/>
    </source>
</evidence>
<feature type="transmembrane region" description="Helical" evidence="16">
    <location>
        <begin position="727"/>
        <end position="748"/>
    </location>
</feature>
<comment type="subcellular location">
    <subcellularLocation>
        <location evidence="1 16">Cell inner membrane</location>
        <topology evidence="1 16">Multi-pass membrane protein</topology>
    </subcellularLocation>
</comment>
<evidence type="ECO:0000256" key="7">
    <source>
        <dbReference type="ARBA" id="ARBA00022741"/>
    </source>
</evidence>
<dbReference type="GO" id="GO:0005886">
    <property type="term" value="C:plasma membrane"/>
    <property type="evidence" value="ECO:0007669"/>
    <property type="project" value="UniProtKB-SubCell"/>
</dbReference>
<sequence>MDEKIVLALAGNPNAGKTTLFNALTGARQHVGNWPGVTVEKKEGTLKHSNREIHVVDLPGTYSLTAYSLEEIIARNFIVEGSPEIVLDVVDASNLERNLYLSVQLLEMGAKVVMALNMIDVAEGRKIRVDHSRLEELLSIPVIPTNGKKGVGISELLDRAVHEVEYSNDKPRSIIQYGTEIEEELSKVEEKLDRMIFRLGKLSNRWIAVKLLEGDSEIAKKLDGLEGRDRILAQVEQSRRHLTDIFADSPEILFTDARYGFISGAIKQSVHVETADRVHLSENIDKVLTNRVLGPVILLAVLYSVYLFTFQGSEPLVDSFETFFKWLGNLVSDAMPEGMLRSLIVSGIIDGVGGVLGFTPLIAFMFLAIAILEDTGYMARIAFMLDRVLRGFGLHGASMLALMVSGGIAGGCAVPGIMATRTMKEPKERLVTILVAPLMNCGAKLPVYALLIGAFFPGGKAQIMFLLTIVSWAMALTAAKIIRSTVLSGPSAPFVLELPPYRIPTLRGLLIHTWERTWMYVKKAGTVILAVSIIIWAMMTFPSLPAEQAKSFDQRISKLSSEFLALPTAHELFKTEGDLEDFEAFRKQLADGKAKDAENQKPEFLALAQALGYESKKLKIDDSRKAAMAQLADSYTRYAEEKNSLENEKQSAGLKHTLGGRIGVALEYVFKPMGFDWRTNVALVGGFAAKEVVVSTLGTAYSMGEVNRKEAVSLAERLKTEPGWNPLLALTLIVFVMLYNPCFTTLVVIGRESGKWRWSLFAMVYTTTLAYCMAFLVHSVGSLLKLGV</sequence>
<name>A0A9D6V3A1_9BACT</name>
<dbReference type="AlphaFoldDB" id="A0A9D6V3A1"/>
<dbReference type="GO" id="GO:0005525">
    <property type="term" value="F:GTP binding"/>
    <property type="evidence" value="ECO:0007669"/>
    <property type="project" value="UniProtKB-KW"/>
</dbReference>
<dbReference type="InterPro" id="IPR030389">
    <property type="entry name" value="G_FEOB_dom"/>
</dbReference>
<dbReference type="SUPFAM" id="SSF52540">
    <property type="entry name" value="P-loop containing nucleoside triphosphate hydrolases"/>
    <property type="match status" value="1"/>
</dbReference>
<dbReference type="InterPro" id="IPR050860">
    <property type="entry name" value="FeoB_GTPase"/>
</dbReference>
<feature type="binding site" evidence="14">
    <location>
        <begin position="11"/>
        <end position="18"/>
    </location>
    <ligand>
        <name>GTP</name>
        <dbReference type="ChEBI" id="CHEBI:37565"/>
        <label>1</label>
    </ligand>
</feature>
<keyword evidence="17" id="KW-0175">Coiled coil</keyword>
<evidence type="ECO:0000256" key="13">
    <source>
        <dbReference type="NCBIfam" id="TIGR00437"/>
    </source>
</evidence>
<keyword evidence="8 16" id="KW-1133">Transmembrane helix</keyword>
<feature type="binding site" evidence="14">
    <location>
        <begin position="117"/>
        <end position="120"/>
    </location>
    <ligand>
        <name>GTP</name>
        <dbReference type="ChEBI" id="CHEBI:37565"/>
        <label>1</label>
    </ligand>
</feature>
<dbReference type="PRINTS" id="PR00326">
    <property type="entry name" value="GTP1OBG"/>
</dbReference>
<dbReference type="PANTHER" id="PTHR43185">
    <property type="entry name" value="FERROUS IRON TRANSPORT PROTEIN B"/>
    <property type="match status" value="1"/>
</dbReference>
<feature type="binding site" evidence="15">
    <location>
        <position position="22"/>
    </location>
    <ligand>
        <name>Mg(2+)</name>
        <dbReference type="ChEBI" id="CHEBI:18420"/>
        <label>1</label>
    </ligand>
</feature>
<evidence type="ECO:0000256" key="6">
    <source>
        <dbReference type="ARBA" id="ARBA00022692"/>
    </source>
</evidence>
<evidence type="ECO:0000256" key="3">
    <source>
        <dbReference type="ARBA" id="ARBA00022475"/>
    </source>
</evidence>
<dbReference type="Gene3D" id="1.10.287.1770">
    <property type="match status" value="1"/>
</dbReference>
<gene>
    <name evidence="19" type="primary">feoB</name>
    <name evidence="19" type="ORF">HY912_10170</name>
</gene>
<feature type="transmembrane region" description="Helical" evidence="16">
    <location>
        <begin position="343"/>
        <end position="372"/>
    </location>
</feature>
<comment type="similarity">
    <text evidence="16">Belongs to the TRAFAC class TrmE-Era-EngA-EngB-Septin-like GTPase superfamily. FeoB GTPase (TC 9.A.8) family.</text>
</comment>
<evidence type="ECO:0000256" key="11">
    <source>
        <dbReference type="ARBA" id="ARBA00023134"/>
    </source>
</evidence>
<feature type="domain" description="FeoB-type G" evidence="18">
    <location>
        <begin position="4"/>
        <end position="166"/>
    </location>
</feature>
<dbReference type="FunFam" id="3.40.50.300:FF:000426">
    <property type="entry name" value="Ferrous iron transport protein B"/>
    <property type="match status" value="1"/>
</dbReference>
<evidence type="ECO:0000256" key="8">
    <source>
        <dbReference type="ARBA" id="ARBA00022989"/>
    </source>
</evidence>
<protein>
    <recommendedName>
        <fullName evidence="13 16">Ferrous iron transport protein B</fullName>
    </recommendedName>
</protein>
<keyword evidence="9 16" id="KW-0408">Iron</keyword>
<dbReference type="Proteomes" id="UP000807825">
    <property type="component" value="Unassembled WGS sequence"/>
</dbReference>
<feature type="transmembrane region" description="Helical" evidence="16">
    <location>
        <begin position="430"/>
        <end position="456"/>
    </location>
</feature>
<keyword evidence="5" id="KW-0997">Cell inner membrane</keyword>
<reference evidence="19" key="1">
    <citation type="submission" date="2020-07" db="EMBL/GenBank/DDBJ databases">
        <title>Huge and variable diversity of episymbiotic CPR bacteria and DPANN archaea in groundwater ecosystems.</title>
        <authorList>
            <person name="He C.Y."/>
            <person name="Keren R."/>
            <person name="Whittaker M."/>
            <person name="Farag I.F."/>
            <person name="Doudna J."/>
            <person name="Cate J.H.D."/>
            <person name="Banfield J.F."/>
        </authorList>
    </citation>
    <scope>NUCLEOTIDE SEQUENCE</scope>
    <source>
        <strain evidence="19">NC_groundwater_1664_Pr3_B-0.1um_52_9</strain>
    </source>
</reference>
<dbReference type="InterPro" id="IPR027417">
    <property type="entry name" value="P-loop_NTPase"/>
</dbReference>
<evidence type="ECO:0000259" key="18">
    <source>
        <dbReference type="PROSITE" id="PS51711"/>
    </source>
</evidence>
<proteinExistence type="inferred from homology"/>
<evidence type="ECO:0000256" key="15">
    <source>
        <dbReference type="PIRSR" id="PIRSR603373-2"/>
    </source>
</evidence>
<evidence type="ECO:0000256" key="14">
    <source>
        <dbReference type="PIRSR" id="PIRSR603373-1"/>
    </source>
</evidence>
<evidence type="ECO:0000256" key="9">
    <source>
        <dbReference type="ARBA" id="ARBA00023004"/>
    </source>
</evidence>
<evidence type="ECO:0000256" key="4">
    <source>
        <dbReference type="ARBA" id="ARBA00022496"/>
    </source>
</evidence>
<dbReference type="InterPro" id="IPR006073">
    <property type="entry name" value="GTP-bd"/>
</dbReference>
<evidence type="ECO:0000313" key="20">
    <source>
        <dbReference type="Proteomes" id="UP000807825"/>
    </source>
</evidence>
<dbReference type="Pfam" id="PF17910">
    <property type="entry name" value="FeoB_Cyto"/>
    <property type="match status" value="1"/>
</dbReference>
<dbReference type="PROSITE" id="PS51711">
    <property type="entry name" value="G_FEOB"/>
    <property type="match status" value="1"/>
</dbReference>
<dbReference type="NCBIfam" id="TIGR00437">
    <property type="entry name" value="feoB"/>
    <property type="match status" value="1"/>
</dbReference>
<evidence type="ECO:0000256" key="5">
    <source>
        <dbReference type="ARBA" id="ARBA00022519"/>
    </source>
</evidence>
<keyword evidence="11 14" id="KW-0342">GTP-binding</keyword>
<feature type="binding site" evidence="15">
    <location>
        <position position="26"/>
    </location>
    <ligand>
        <name>Mg(2+)</name>
        <dbReference type="ChEBI" id="CHEBI:18420"/>
        <label>2</label>
    </ligand>
</feature>
<dbReference type="InterPro" id="IPR011642">
    <property type="entry name" value="Gate_dom"/>
</dbReference>
<dbReference type="EMBL" id="JACRDE010000273">
    <property type="protein sequence ID" value="MBI5249850.1"/>
    <property type="molecule type" value="Genomic_DNA"/>
</dbReference>
<dbReference type="InterPro" id="IPR041069">
    <property type="entry name" value="FeoB_Cyto"/>
</dbReference>
<dbReference type="Gene3D" id="3.40.50.300">
    <property type="entry name" value="P-loop containing nucleotide triphosphate hydrolases"/>
    <property type="match status" value="1"/>
</dbReference>
<keyword evidence="15" id="KW-0479">Metal-binding</keyword>
<feature type="binding site" evidence="15">
    <location>
        <position position="25"/>
    </location>
    <ligand>
        <name>Mg(2+)</name>
        <dbReference type="ChEBI" id="CHEBI:18420"/>
        <label>2</label>
    </ligand>
</feature>
<keyword evidence="6 16" id="KW-0812">Transmembrane</keyword>
<feature type="binding site" evidence="14">
    <location>
        <begin position="57"/>
        <end position="60"/>
    </location>
    <ligand>
        <name>GTP</name>
        <dbReference type="ChEBI" id="CHEBI:37565"/>
        <label>1</label>
    </ligand>
</feature>
<keyword evidence="12 16" id="KW-0472">Membrane</keyword>
<organism evidence="19 20">
    <name type="scientific">Desulfomonile tiedjei</name>
    <dbReference type="NCBI Taxonomy" id="2358"/>
    <lineage>
        <taxon>Bacteria</taxon>
        <taxon>Pseudomonadati</taxon>
        <taxon>Thermodesulfobacteriota</taxon>
        <taxon>Desulfomonilia</taxon>
        <taxon>Desulfomonilales</taxon>
        <taxon>Desulfomonilaceae</taxon>
        <taxon>Desulfomonile</taxon>
    </lineage>
</organism>
<dbReference type="CDD" id="cd01879">
    <property type="entry name" value="FeoB"/>
    <property type="match status" value="1"/>
</dbReference>
<feature type="transmembrane region" description="Helical" evidence="16">
    <location>
        <begin position="292"/>
        <end position="310"/>
    </location>
</feature>
<dbReference type="Pfam" id="PF07664">
    <property type="entry name" value="FeoB_C"/>
    <property type="match status" value="1"/>
</dbReference>
<evidence type="ECO:0000256" key="17">
    <source>
        <dbReference type="SAM" id="Coils"/>
    </source>
</evidence>
<dbReference type="InterPro" id="IPR011640">
    <property type="entry name" value="Fe2_transport_prot_B_C"/>
</dbReference>
<feature type="transmembrane region" description="Helical" evidence="16">
    <location>
        <begin position="524"/>
        <end position="544"/>
    </location>
</feature>
<accession>A0A9D6V3A1</accession>
<feature type="binding site" evidence="14">
    <location>
        <begin position="36"/>
        <end position="40"/>
    </location>
    <ligand>
        <name>GTP</name>
        <dbReference type="ChEBI" id="CHEBI:37565"/>
        <label>1</label>
    </ligand>
</feature>
<dbReference type="GO" id="GO:0015093">
    <property type="term" value="F:ferrous iron transmembrane transporter activity"/>
    <property type="evidence" value="ECO:0007669"/>
    <property type="project" value="UniProtKB-UniRule"/>
</dbReference>
<evidence type="ECO:0000256" key="2">
    <source>
        <dbReference type="ARBA" id="ARBA00022448"/>
    </source>
</evidence>
<evidence type="ECO:0000256" key="16">
    <source>
        <dbReference type="RuleBase" id="RU362098"/>
    </source>
</evidence>
<feature type="binding site" evidence="15">
    <location>
        <position position="23"/>
    </location>
    <ligand>
        <name>Mg(2+)</name>
        <dbReference type="ChEBI" id="CHEBI:18420"/>
        <label>2</label>
    </ligand>
</feature>
<evidence type="ECO:0000256" key="1">
    <source>
        <dbReference type="ARBA" id="ARBA00004429"/>
    </source>
</evidence>
<keyword evidence="10" id="KW-0406">Ion transport</keyword>
<comment type="function">
    <text evidence="16">Probable transporter of a GTP-driven Fe(2+) uptake system.</text>
</comment>
<keyword evidence="3" id="KW-1003">Cell membrane</keyword>
<dbReference type="GO" id="GO:0046872">
    <property type="term" value="F:metal ion binding"/>
    <property type="evidence" value="ECO:0007669"/>
    <property type="project" value="UniProtKB-KW"/>
</dbReference>
<feature type="transmembrane region" description="Helical" evidence="16">
    <location>
        <begin position="760"/>
        <end position="781"/>
    </location>
</feature>
<evidence type="ECO:0000256" key="10">
    <source>
        <dbReference type="ARBA" id="ARBA00023065"/>
    </source>
</evidence>
<evidence type="ECO:0000313" key="19">
    <source>
        <dbReference type="EMBL" id="MBI5249850.1"/>
    </source>
</evidence>
<feature type="coiled-coil region" evidence="17">
    <location>
        <begin position="628"/>
        <end position="655"/>
    </location>
</feature>
<keyword evidence="4 16" id="KW-0410">Iron transport</keyword>
<keyword evidence="15" id="KW-0460">Magnesium</keyword>
<keyword evidence="2 16" id="KW-0813">Transport</keyword>
<keyword evidence="7 14" id="KW-0547">Nucleotide-binding</keyword>
<dbReference type="InterPro" id="IPR003373">
    <property type="entry name" value="Fe2_transport_prot-B"/>
</dbReference>
<dbReference type="Pfam" id="PF02421">
    <property type="entry name" value="FeoB_N"/>
    <property type="match status" value="1"/>
</dbReference>
<dbReference type="PANTHER" id="PTHR43185:SF1">
    <property type="entry name" value="FE(2+) TRANSPORTER FEOB"/>
    <property type="match status" value="1"/>
</dbReference>
<feature type="transmembrane region" description="Helical" evidence="16">
    <location>
        <begin position="392"/>
        <end position="418"/>
    </location>
</feature>